<accession>A0A3D4V6R6</accession>
<dbReference type="SUPFAM" id="SSF49464">
    <property type="entry name" value="Carboxypeptidase regulatory domain-like"/>
    <property type="match status" value="1"/>
</dbReference>
<evidence type="ECO:0000256" key="7">
    <source>
        <dbReference type="ARBA" id="ARBA00023136"/>
    </source>
</evidence>
<dbReference type="Pfam" id="PF00593">
    <property type="entry name" value="TonB_dep_Rec_b-barrel"/>
    <property type="match status" value="1"/>
</dbReference>
<sequence length="726" mass="78439">MRLSHLLPMVFLLWGTMPLNMLHAQQPSSPTATTVTGRVHTADGRGLAGAVVAILETLEETHTGSDGHFVLTSTHRGVATLVARAVGFVPSTIDMVVPSDSMFVFRLVPRPPTLTQFVVVAAGEYTIGSGQTASLKPLEVAQTPGAAANIARAIQTLPGAQNVDEGTGLFVRGGDVTETRVLVDDAWMLSPVRFDNPTGHTTVTVNPFLLDRTVFSSGGFGVPHGNALSGLVRMESAAAPARQTASLSASIGGVSAAYGTRLHPRVGMRASAGLNSLAALTATFGEAQPYEPPPRSGDVSGSLEWQSGAAGRVRLFAVRQGGVFGVGQAGVGSTSHYGARSADGLAVLSWRDSSTTWRPAVTVAYASFDRNETFGTFQLRTRLSAPQLLASLGYVTTDGTRWRVGAEREALSAAYAGHMRTTTGEWSPVFTERTPSTRIGAFVEGSRRFASGFHATLGLRTDQSSLTGRRTYDPRVSLAWQRGALALTSAWGVYHQVAEPTYRRALPASAFSPMRVHQFIGGVQWGADTLGLRIEYFDKRYADLWQFADRQEPVGNGTGRANGVDIMWRWRLAQATSTRVTYSHVRSRRTDPHSGLMARSLADITHSVTWIGEHVHRSLTMGTSVRYATGKPFTDIVGARPDEGLAAPVYDDPFAARMPAYLRSDVSLSWYRALGERRGLVLWGSLSNVLGRENVMRYRWSEDYSVRFPVHAPFNRSIFIGTTLLL</sequence>
<evidence type="ECO:0000259" key="11">
    <source>
        <dbReference type="Pfam" id="PF00593"/>
    </source>
</evidence>
<name>A0A3D4V6R6_9BACT</name>
<evidence type="ECO:0000313" key="12">
    <source>
        <dbReference type="EMBL" id="HCT56007.1"/>
    </source>
</evidence>
<evidence type="ECO:0000256" key="5">
    <source>
        <dbReference type="ARBA" id="ARBA00022729"/>
    </source>
</evidence>
<keyword evidence="7" id="KW-0472">Membrane</keyword>
<dbReference type="PANTHER" id="PTHR30069:SF29">
    <property type="entry name" value="HEMOGLOBIN AND HEMOGLOBIN-HAPTOGLOBIN-BINDING PROTEIN 1-RELATED"/>
    <property type="match status" value="1"/>
</dbReference>
<dbReference type="GO" id="GO:0009279">
    <property type="term" value="C:cell outer membrane"/>
    <property type="evidence" value="ECO:0007669"/>
    <property type="project" value="UniProtKB-SubCell"/>
</dbReference>
<dbReference type="InterPro" id="IPR008969">
    <property type="entry name" value="CarboxyPept-like_regulatory"/>
</dbReference>
<keyword evidence="8" id="KW-0675">Receptor</keyword>
<keyword evidence="5 10" id="KW-0732">Signal</keyword>
<dbReference type="GO" id="GO:0044718">
    <property type="term" value="P:siderophore transmembrane transport"/>
    <property type="evidence" value="ECO:0007669"/>
    <property type="project" value="TreeGrafter"/>
</dbReference>
<evidence type="ECO:0000256" key="8">
    <source>
        <dbReference type="ARBA" id="ARBA00023170"/>
    </source>
</evidence>
<dbReference type="Proteomes" id="UP000264071">
    <property type="component" value="Unassembled WGS sequence"/>
</dbReference>
<evidence type="ECO:0000256" key="3">
    <source>
        <dbReference type="ARBA" id="ARBA00022452"/>
    </source>
</evidence>
<keyword evidence="9" id="KW-0998">Cell outer membrane</keyword>
<dbReference type="Gene3D" id="2.60.40.1120">
    <property type="entry name" value="Carboxypeptidase-like, regulatory domain"/>
    <property type="match status" value="1"/>
</dbReference>
<evidence type="ECO:0000256" key="10">
    <source>
        <dbReference type="SAM" id="SignalP"/>
    </source>
</evidence>
<feature type="domain" description="TonB-dependent receptor-like beta-barrel" evidence="11">
    <location>
        <begin position="347"/>
        <end position="670"/>
    </location>
</feature>
<dbReference type="InterPro" id="IPR036942">
    <property type="entry name" value="Beta-barrel_TonB_sf"/>
</dbReference>
<proteinExistence type="predicted"/>
<comment type="caution">
    <text evidence="12">The sequence shown here is derived from an EMBL/GenBank/DDBJ whole genome shotgun (WGS) entry which is preliminary data.</text>
</comment>
<dbReference type="InterPro" id="IPR039426">
    <property type="entry name" value="TonB-dep_rcpt-like"/>
</dbReference>
<dbReference type="EMBL" id="DPIY01000002">
    <property type="protein sequence ID" value="HCT56007.1"/>
    <property type="molecule type" value="Genomic_DNA"/>
</dbReference>
<protein>
    <recommendedName>
        <fullName evidence="11">TonB-dependent receptor-like beta-barrel domain-containing protein</fullName>
    </recommendedName>
</protein>
<dbReference type="GO" id="GO:0015344">
    <property type="term" value="F:siderophore uptake transmembrane transporter activity"/>
    <property type="evidence" value="ECO:0007669"/>
    <property type="project" value="TreeGrafter"/>
</dbReference>
<gene>
    <name evidence="12" type="ORF">DGD08_02215</name>
</gene>
<evidence type="ECO:0000256" key="4">
    <source>
        <dbReference type="ARBA" id="ARBA00022692"/>
    </source>
</evidence>
<evidence type="ECO:0000256" key="9">
    <source>
        <dbReference type="ARBA" id="ARBA00023237"/>
    </source>
</evidence>
<evidence type="ECO:0000256" key="6">
    <source>
        <dbReference type="ARBA" id="ARBA00023077"/>
    </source>
</evidence>
<keyword evidence="4" id="KW-0812">Transmembrane</keyword>
<dbReference type="Gene3D" id="2.40.170.20">
    <property type="entry name" value="TonB-dependent receptor, beta-barrel domain"/>
    <property type="match status" value="1"/>
</dbReference>
<dbReference type="SUPFAM" id="SSF56935">
    <property type="entry name" value="Porins"/>
    <property type="match status" value="1"/>
</dbReference>
<reference evidence="12 13" key="1">
    <citation type="journal article" date="2018" name="Nat. Biotechnol.">
        <title>A standardized bacterial taxonomy based on genome phylogeny substantially revises the tree of life.</title>
        <authorList>
            <person name="Parks D.H."/>
            <person name="Chuvochina M."/>
            <person name="Waite D.W."/>
            <person name="Rinke C."/>
            <person name="Skarshewski A."/>
            <person name="Chaumeil P.A."/>
            <person name="Hugenholtz P."/>
        </authorList>
    </citation>
    <scope>NUCLEOTIDE SEQUENCE [LARGE SCALE GENOMIC DNA]</scope>
    <source>
        <strain evidence="12">UBA8844</strain>
    </source>
</reference>
<organism evidence="12 13">
    <name type="scientific">Gemmatimonas aurantiaca</name>
    <dbReference type="NCBI Taxonomy" id="173480"/>
    <lineage>
        <taxon>Bacteria</taxon>
        <taxon>Pseudomonadati</taxon>
        <taxon>Gemmatimonadota</taxon>
        <taxon>Gemmatimonadia</taxon>
        <taxon>Gemmatimonadales</taxon>
        <taxon>Gemmatimonadaceae</taxon>
        <taxon>Gemmatimonas</taxon>
    </lineage>
</organism>
<evidence type="ECO:0000256" key="1">
    <source>
        <dbReference type="ARBA" id="ARBA00004571"/>
    </source>
</evidence>
<keyword evidence="2" id="KW-0813">Transport</keyword>
<keyword evidence="6" id="KW-0798">TonB box</keyword>
<evidence type="ECO:0000313" key="13">
    <source>
        <dbReference type="Proteomes" id="UP000264071"/>
    </source>
</evidence>
<dbReference type="PANTHER" id="PTHR30069">
    <property type="entry name" value="TONB-DEPENDENT OUTER MEMBRANE RECEPTOR"/>
    <property type="match status" value="1"/>
</dbReference>
<dbReference type="Pfam" id="PF13620">
    <property type="entry name" value="CarboxypepD_reg"/>
    <property type="match status" value="1"/>
</dbReference>
<dbReference type="AlphaFoldDB" id="A0A3D4V6R6"/>
<evidence type="ECO:0000256" key="2">
    <source>
        <dbReference type="ARBA" id="ARBA00022448"/>
    </source>
</evidence>
<comment type="subcellular location">
    <subcellularLocation>
        <location evidence="1">Cell outer membrane</location>
        <topology evidence="1">Multi-pass membrane protein</topology>
    </subcellularLocation>
</comment>
<feature type="signal peptide" evidence="10">
    <location>
        <begin position="1"/>
        <end position="24"/>
    </location>
</feature>
<feature type="chain" id="PRO_5017553749" description="TonB-dependent receptor-like beta-barrel domain-containing protein" evidence="10">
    <location>
        <begin position="25"/>
        <end position="726"/>
    </location>
</feature>
<dbReference type="InterPro" id="IPR000531">
    <property type="entry name" value="Beta-barrel_TonB"/>
</dbReference>
<keyword evidence="3" id="KW-1134">Transmembrane beta strand</keyword>